<dbReference type="AlphaFoldDB" id="A0A7S3ZQB5"/>
<protein>
    <recommendedName>
        <fullName evidence="4">N-acetyltransferase domain-containing protein</fullName>
    </recommendedName>
</protein>
<dbReference type="EMBL" id="CAKKNE010000002">
    <property type="protein sequence ID" value="CAH0368821.1"/>
    <property type="molecule type" value="Genomic_DNA"/>
</dbReference>
<keyword evidence="3" id="KW-1185">Reference proteome</keyword>
<evidence type="ECO:0000313" key="2">
    <source>
        <dbReference type="EMBL" id="CAH0368821.1"/>
    </source>
</evidence>
<sequence length="249" mass="28119">MAETKEVELAKRGVEAFVDRANELHHQGRHAEALKQLQRARKICEKKLGPLHNSTVKVLFILSSMREIDGTLRKPADINLHFTFFDNTMEEPHYRNNIDISRILRRRAYVDELGVSAELEFDEFDGESRHVLGSYGDAPACYARWRVNDNAAIIDRVCTLHAYRYRGVARKCLQHVAHDVLCCASRLKLTLHGLVLLVPQQHSTIQQKLAEASFISLDGSVGPLSCVRMCLPISPEAPPRFPSLGLVDI</sequence>
<evidence type="ECO:0000313" key="3">
    <source>
        <dbReference type="Proteomes" id="UP000789595"/>
    </source>
</evidence>
<name>A0A7S3ZQB5_9STRA</name>
<reference evidence="1" key="1">
    <citation type="submission" date="2021-01" db="EMBL/GenBank/DDBJ databases">
        <authorList>
            <person name="Corre E."/>
            <person name="Pelletier E."/>
            <person name="Niang G."/>
            <person name="Scheremetjew M."/>
            <person name="Finn R."/>
            <person name="Kale V."/>
            <person name="Holt S."/>
            <person name="Cochrane G."/>
            <person name="Meng A."/>
            <person name="Brown T."/>
            <person name="Cohen L."/>
        </authorList>
    </citation>
    <scope>NUCLEOTIDE SEQUENCE</scope>
    <source>
        <strain evidence="1">CCMP1756</strain>
    </source>
</reference>
<evidence type="ECO:0000313" key="1">
    <source>
        <dbReference type="EMBL" id="CAE0690480.1"/>
    </source>
</evidence>
<accession>A0A7S3ZQB5</accession>
<organism evidence="1">
    <name type="scientific">Pelagomonas calceolata</name>
    <dbReference type="NCBI Taxonomy" id="35677"/>
    <lineage>
        <taxon>Eukaryota</taxon>
        <taxon>Sar</taxon>
        <taxon>Stramenopiles</taxon>
        <taxon>Ochrophyta</taxon>
        <taxon>Pelagophyceae</taxon>
        <taxon>Pelagomonadales</taxon>
        <taxon>Pelagomonadaceae</taxon>
        <taxon>Pelagomonas</taxon>
    </lineage>
</organism>
<proteinExistence type="predicted"/>
<dbReference type="SUPFAM" id="SSF55729">
    <property type="entry name" value="Acyl-CoA N-acyltransferases (Nat)"/>
    <property type="match status" value="1"/>
</dbReference>
<reference evidence="2" key="2">
    <citation type="submission" date="2021-11" db="EMBL/GenBank/DDBJ databases">
        <authorList>
            <consortium name="Genoscope - CEA"/>
            <person name="William W."/>
        </authorList>
    </citation>
    <scope>NUCLEOTIDE SEQUENCE</scope>
</reference>
<dbReference type="InterPro" id="IPR016181">
    <property type="entry name" value="Acyl_CoA_acyltransferase"/>
</dbReference>
<dbReference type="Gene3D" id="1.25.40.10">
    <property type="entry name" value="Tetratricopeptide repeat domain"/>
    <property type="match status" value="1"/>
</dbReference>
<dbReference type="InterPro" id="IPR011990">
    <property type="entry name" value="TPR-like_helical_dom_sf"/>
</dbReference>
<gene>
    <name evidence="1" type="ORF">PCAL00307_LOCUS5916</name>
    <name evidence="2" type="ORF">PECAL_2P19110</name>
</gene>
<evidence type="ECO:0008006" key="4">
    <source>
        <dbReference type="Google" id="ProtNLM"/>
    </source>
</evidence>
<dbReference type="EMBL" id="HBIW01007050">
    <property type="protein sequence ID" value="CAE0690480.1"/>
    <property type="molecule type" value="Transcribed_RNA"/>
</dbReference>
<dbReference type="Proteomes" id="UP000789595">
    <property type="component" value="Unassembled WGS sequence"/>
</dbReference>
<dbReference type="Gene3D" id="3.40.630.30">
    <property type="match status" value="1"/>
</dbReference>
<dbReference type="OrthoDB" id="197056at2759"/>